<comment type="caution">
    <text evidence="1">The sequence shown here is derived from an EMBL/GenBank/DDBJ whole genome shotgun (WGS) entry which is preliminary data.</text>
</comment>
<dbReference type="RefSeq" id="WP_284349080.1">
    <property type="nucleotide sequence ID" value="NZ_BRXS01000002.1"/>
</dbReference>
<organism evidence="1 2">
    <name type="scientific">Roseisolibacter agri</name>
    <dbReference type="NCBI Taxonomy" id="2014610"/>
    <lineage>
        <taxon>Bacteria</taxon>
        <taxon>Pseudomonadati</taxon>
        <taxon>Gemmatimonadota</taxon>
        <taxon>Gemmatimonadia</taxon>
        <taxon>Gemmatimonadales</taxon>
        <taxon>Gemmatimonadaceae</taxon>
        <taxon>Roseisolibacter</taxon>
    </lineage>
</organism>
<accession>A0AA37Q180</accession>
<gene>
    <name evidence="1" type="ORF">rosag_11470</name>
</gene>
<sequence length="170" mass="18448">MHANRFRLVAAILFVAACGEPRPIWHGEATLSAAPLAITPARPLEAPGPTSLVCLIPAVQGLRGVLDTLFLPDGGVTRVRVVLITPEGVRDSLWGTGVWSERADSARGVPSRIQPVPVPPTWEPRGEQLCLWQNRAPTPERTIIRVELRSDRALPIRGVGWWSGEPPGLL</sequence>
<evidence type="ECO:0000313" key="2">
    <source>
        <dbReference type="Proteomes" id="UP001161325"/>
    </source>
</evidence>
<dbReference type="PROSITE" id="PS51257">
    <property type="entry name" value="PROKAR_LIPOPROTEIN"/>
    <property type="match status" value="1"/>
</dbReference>
<dbReference type="Proteomes" id="UP001161325">
    <property type="component" value="Unassembled WGS sequence"/>
</dbReference>
<dbReference type="AlphaFoldDB" id="A0AA37Q180"/>
<reference evidence="1" key="1">
    <citation type="submission" date="2022-08" db="EMBL/GenBank/DDBJ databases">
        <title>Draft genome sequencing of Roseisolibacter agri AW1220.</title>
        <authorList>
            <person name="Tobiishi Y."/>
            <person name="Tonouchi A."/>
        </authorList>
    </citation>
    <scope>NUCLEOTIDE SEQUENCE</scope>
    <source>
        <strain evidence="1">AW1220</strain>
    </source>
</reference>
<protein>
    <recommendedName>
        <fullName evidence="3">Lipoprotein</fullName>
    </recommendedName>
</protein>
<dbReference type="EMBL" id="BRXS01000002">
    <property type="protein sequence ID" value="GLC24634.1"/>
    <property type="molecule type" value="Genomic_DNA"/>
</dbReference>
<proteinExistence type="predicted"/>
<evidence type="ECO:0000313" key="1">
    <source>
        <dbReference type="EMBL" id="GLC24634.1"/>
    </source>
</evidence>
<name>A0AA37Q180_9BACT</name>
<evidence type="ECO:0008006" key="3">
    <source>
        <dbReference type="Google" id="ProtNLM"/>
    </source>
</evidence>
<keyword evidence="2" id="KW-1185">Reference proteome</keyword>